<evidence type="ECO:0000313" key="7">
    <source>
        <dbReference type="EMBL" id="CAF0838946.1"/>
    </source>
</evidence>
<evidence type="ECO:0000256" key="1">
    <source>
        <dbReference type="ARBA" id="ARBA00004141"/>
    </source>
</evidence>
<evidence type="ECO:0000256" key="5">
    <source>
        <dbReference type="SAM" id="Phobius"/>
    </source>
</evidence>
<dbReference type="GO" id="GO:0016020">
    <property type="term" value="C:membrane"/>
    <property type="evidence" value="ECO:0007669"/>
    <property type="project" value="UniProtKB-SubCell"/>
</dbReference>
<reference evidence="6" key="1">
    <citation type="submission" date="2021-02" db="EMBL/GenBank/DDBJ databases">
        <authorList>
            <person name="Nowell W R."/>
        </authorList>
    </citation>
    <scope>NUCLEOTIDE SEQUENCE</scope>
</reference>
<feature type="transmembrane region" description="Helical" evidence="5">
    <location>
        <begin position="53"/>
        <end position="72"/>
    </location>
</feature>
<dbReference type="Proteomes" id="UP000681722">
    <property type="component" value="Unassembled WGS sequence"/>
</dbReference>
<evidence type="ECO:0000256" key="4">
    <source>
        <dbReference type="ARBA" id="ARBA00023136"/>
    </source>
</evidence>
<dbReference type="PANTHER" id="PTHR12859">
    <property type="entry name" value="PRA1 PROTEIN"/>
    <property type="match status" value="1"/>
</dbReference>
<evidence type="ECO:0000256" key="3">
    <source>
        <dbReference type="ARBA" id="ARBA00022989"/>
    </source>
</evidence>
<feature type="transmembrane region" description="Helical" evidence="5">
    <location>
        <begin position="283"/>
        <end position="303"/>
    </location>
</feature>
<proteinExistence type="predicted"/>
<keyword evidence="10" id="KW-1185">Reference proteome</keyword>
<evidence type="ECO:0000313" key="9">
    <source>
        <dbReference type="EMBL" id="CAF3623860.1"/>
    </source>
</evidence>
<dbReference type="EMBL" id="CAJNOQ010000446">
    <property type="protein sequence ID" value="CAF0802240.1"/>
    <property type="molecule type" value="Genomic_DNA"/>
</dbReference>
<organism evidence="6 10">
    <name type="scientific">Didymodactylos carnosus</name>
    <dbReference type="NCBI Taxonomy" id="1234261"/>
    <lineage>
        <taxon>Eukaryota</taxon>
        <taxon>Metazoa</taxon>
        <taxon>Spiralia</taxon>
        <taxon>Gnathifera</taxon>
        <taxon>Rotifera</taxon>
        <taxon>Eurotatoria</taxon>
        <taxon>Bdelloidea</taxon>
        <taxon>Philodinida</taxon>
        <taxon>Philodinidae</taxon>
        <taxon>Didymodactylos</taxon>
    </lineage>
</organism>
<evidence type="ECO:0000256" key="2">
    <source>
        <dbReference type="ARBA" id="ARBA00022692"/>
    </source>
</evidence>
<dbReference type="Proteomes" id="UP000682733">
    <property type="component" value="Unassembled WGS sequence"/>
</dbReference>
<dbReference type="OrthoDB" id="18213at2759"/>
<protein>
    <recommendedName>
        <fullName evidence="11">PRA1 family protein</fullName>
    </recommendedName>
</protein>
<feature type="transmembrane region" description="Helical" evidence="5">
    <location>
        <begin position="93"/>
        <end position="110"/>
    </location>
</feature>
<feature type="transmembrane region" description="Helical" evidence="5">
    <location>
        <begin position="230"/>
        <end position="248"/>
    </location>
</feature>
<dbReference type="Proteomes" id="UP000677228">
    <property type="component" value="Unassembled WGS sequence"/>
</dbReference>
<evidence type="ECO:0008006" key="11">
    <source>
        <dbReference type="Google" id="ProtNLM"/>
    </source>
</evidence>
<evidence type="ECO:0000313" key="6">
    <source>
        <dbReference type="EMBL" id="CAF0802240.1"/>
    </source>
</evidence>
<dbReference type="InterPro" id="IPR004895">
    <property type="entry name" value="Prenylated_rab_accept_PRA1"/>
</dbReference>
<dbReference type="EMBL" id="CAJOBA010001981">
    <property type="protein sequence ID" value="CAF3623860.1"/>
    <property type="molecule type" value="Genomic_DNA"/>
</dbReference>
<keyword evidence="4 5" id="KW-0472">Membrane</keyword>
<accession>A0A813SZU3</accession>
<evidence type="ECO:0000313" key="8">
    <source>
        <dbReference type="EMBL" id="CAF3587373.1"/>
    </source>
</evidence>
<comment type="caution">
    <text evidence="6">The sequence shown here is derived from an EMBL/GenBank/DDBJ whole genome shotgun (WGS) entry which is preliminary data.</text>
</comment>
<feature type="transmembrane region" description="Helical" evidence="5">
    <location>
        <begin position="204"/>
        <end position="224"/>
    </location>
</feature>
<name>A0A813SZU3_9BILA</name>
<evidence type="ECO:0000313" key="10">
    <source>
        <dbReference type="Proteomes" id="UP000663829"/>
    </source>
</evidence>
<sequence>MNPSAIRREFQDLAAQTGPQELRFSPFRNMNDFLIDNYWSMPNFSDINYPVDFLFGLVVVSAVLMAFVYVSPSTKLQSPTASIESFLQTLKRDRPIIILVALLGVSYLILSMLGKILVFIAGIVLPIQAILLHAAFRKRNIVNKIANKVELFGLKNTPIRNPTSQSIRLAPLRSMKEFVGGNNWTIPSDLQHLNVLQKQVLQNLVYYQTNYLAFLVSVFILVALYKPAAIVFGLFVTLVVLGAFVYLSKHGGALNAIKRNRPLVMLAGILVLSFFIIKFFGTIFAFLFGIVLPIAGIIAHAAMRGATFQNKIANKVESLGLQGTPVGWVLHCLGADESDIAH</sequence>
<feature type="transmembrane region" description="Helical" evidence="5">
    <location>
        <begin position="116"/>
        <end position="136"/>
    </location>
</feature>
<keyword evidence="3 5" id="KW-1133">Transmembrane helix</keyword>
<dbReference type="Proteomes" id="UP000663829">
    <property type="component" value="Unassembled WGS sequence"/>
</dbReference>
<dbReference type="AlphaFoldDB" id="A0A813SZU3"/>
<keyword evidence="2 5" id="KW-0812">Transmembrane</keyword>
<dbReference type="EMBL" id="CAJOBC010000446">
    <property type="protein sequence ID" value="CAF3587373.1"/>
    <property type="molecule type" value="Genomic_DNA"/>
</dbReference>
<dbReference type="PANTHER" id="PTHR12859:SF0">
    <property type="entry name" value="PRA1 FAMILY PROTEIN"/>
    <property type="match status" value="1"/>
</dbReference>
<gene>
    <name evidence="6" type="ORF">GPM918_LOCUS3579</name>
    <name evidence="7" type="ORF">OVA965_LOCUS6541</name>
    <name evidence="8" type="ORF">SRO942_LOCUS3579</name>
    <name evidence="9" type="ORF">TMI583_LOCUS6537</name>
</gene>
<feature type="transmembrane region" description="Helical" evidence="5">
    <location>
        <begin position="260"/>
        <end position="277"/>
    </location>
</feature>
<dbReference type="Pfam" id="PF03208">
    <property type="entry name" value="PRA1"/>
    <property type="match status" value="2"/>
</dbReference>
<comment type="subcellular location">
    <subcellularLocation>
        <location evidence="1">Membrane</location>
        <topology evidence="1">Multi-pass membrane protein</topology>
    </subcellularLocation>
</comment>
<dbReference type="EMBL" id="CAJNOK010001981">
    <property type="protein sequence ID" value="CAF0838946.1"/>
    <property type="molecule type" value="Genomic_DNA"/>
</dbReference>